<accession>A0A9X3RIZ7</accession>
<keyword evidence="2" id="KW-0812">Transmembrane</keyword>
<gene>
    <name evidence="4" type="ORF">L8U60_05450</name>
</gene>
<proteinExistence type="predicted"/>
<feature type="domain" description="YdbS-like PH" evidence="3">
    <location>
        <begin position="227"/>
        <end position="288"/>
    </location>
</feature>
<dbReference type="InterPro" id="IPR014529">
    <property type="entry name" value="UCP026631"/>
</dbReference>
<dbReference type="Proteomes" id="UP001146468">
    <property type="component" value="Unassembled WGS sequence"/>
</dbReference>
<keyword evidence="5" id="KW-1185">Reference proteome</keyword>
<comment type="caution">
    <text evidence="4">The sequence shown here is derived from an EMBL/GenBank/DDBJ whole genome shotgun (WGS) entry which is preliminary data.</text>
</comment>
<feature type="domain" description="YdbS-like PH" evidence="3">
    <location>
        <begin position="71"/>
        <end position="150"/>
    </location>
</feature>
<dbReference type="RefSeq" id="WP_269965358.1">
    <property type="nucleotide sequence ID" value="NZ_JAKMUS010000006.1"/>
</dbReference>
<dbReference type="PIRSF" id="PIRSF026631">
    <property type="entry name" value="UCP026631"/>
    <property type="match status" value="1"/>
</dbReference>
<sequence>MTEYRRVHRLTPLLRVWATVVALTTIVVFNFATFVADVLRDQQFTALLFGQIAGSVVGALALVFAVSQIWWARTGFRLGEDELELRRGVISTQVRSARYDRIQAVDVVEPFAPRLFGLAEVRVEAAGGSNSAIEIGYLTRPEAEAIRAEILQKIAPPEEPQGDYLVPPIPVARSLVGAGLRLSTLFALTWSLIPTVTDFSVTVILPVIVGFIPQIWRQIDQSWRYNATLDGDVLHLSYGLANRRTQAVPLDRIHAISLSQPVLWRLFGWWTVTVNIAGYGRESNKASGTSRLLPVGSYEQALQLIEAISPLPRELIVSPDWDLKSPRRARVASPIDASGQALALTPIGDFGDTTYATTSHGLLSRRVEFVEVPHIQEVTLRIGPVQRALKVASVRFDLVPGPVRMTARDLELHEAWELVEALSARELPPAAATRHPGSPTDATPHT</sequence>
<dbReference type="Pfam" id="PF03703">
    <property type="entry name" value="bPH_2"/>
    <property type="match status" value="3"/>
</dbReference>
<keyword evidence="2" id="KW-0472">Membrane</keyword>
<evidence type="ECO:0000313" key="4">
    <source>
        <dbReference type="EMBL" id="MCZ9293929.1"/>
    </source>
</evidence>
<feature type="transmembrane region" description="Helical" evidence="2">
    <location>
        <begin position="12"/>
        <end position="36"/>
    </location>
</feature>
<keyword evidence="2" id="KW-1133">Transmembrane helix</keyword>
<feature type="transmembrane region" description="Helical" evidence="2">
    <location>
        <begin position="48"/>
        <end position="71"/>
    </location>
</feature>
<protein>
    <submittedName>
        <fullName evidence="4">PH domain-containing protein</fullName>
    </submittedName>
</protein>
<evidence type="ECO:0000313" key="5">
    <source>
        <dbReference type="Proteomes" id="UP001146468"/>
    </source>
</evidence>
<evidence type="ECO:0000259" key="3">
    <source>
        <dbReference type="Pfam" id="PF03703"/>
    </source>
</evidence>
<evidence type="ECO:0000256" key="1">
    <source>
        <dbReference type="SAM" id="MobiDB-lite"/>
    </source>
</evidence>
<dbReference type="EMBL" id="JAKMUS010000006">
    <property type="protein sequence ID" value="MCZ9293929.1"/>
    <property type="molecule type" value="Genomic_DNA"/>
</dbReference>
<dbReference type="PANTHER" id="PTHR34473:SF2">
    <property type="entry name" value="UPF0699 TRANSMEMBRANE PROTEIN YDBT"/>
    <property type="match status" value="1"/>
</dbReference>
<dbReference type="PANTHER" id="PTHR34473">
    <property type="entry name" value="UPF0699 TRANSMEMBRANE PROTEIN YDBS"/>
    <property type="match status" value="1"/>
</dbReference>
<dbReference type="AlphaFoldDB" id="A0A9X3RIZ7"/>
<feature type="transmembrane region" description="Helical" evidence="2">
    <location>
        <begin position="199"/>
        <end position="216"/>
    </location>
</feature>
<evidence type="ECO:0000256" key="2">
    <source>
        <dbReference type="SAM" id="Phobius"/>
    </source>
</evidence>
<name>A0A9X3RIZ7_9CORY</name>
<dbReference type="InterPro" id="IPR005182">
    <property type="entry name" value="YdbS-like_PH"/>
</dbReference>
<feature type="domain" description="YdbS-like PH" evidence="3">
    <location>
        <begin position="359"/>
        <end position="414"/>
    </location>
</feature>
<feature type="region of interest" description="Disordered" evidence="1">
    <location>
        <begin position="427"/>
        <end position="446"/>
    </location>
</feature>
<organism evidence="4 5">
    <name type="scientific">Corynebacterium meitnerae</name>
    <dbReference type="NCBI Taxonomy" id="2913498"/>
    <lineage>
        <taxon>Bacteria</taxon>
        <taxon>Bacillati</taxon>
        <taxon>Actinomycetota</taxon>
        <taxon>Actinomycetes</taxon>
        <taxon>Mycobacteriales</taxon>
        <taxon>Corynebacteriaceae</taxon>
        <taxon>Corynebacterium</taxon>
    </lineage>
</organism>
<reference evidence="4" key="1">
    <citation type="submission" date="2022-02" db="EMBL/GenBank/DDBJ databases">
        <title>Corynebacterium sp. from urogenital microbiome.</title>
        <authorList>
            <person name="Cappelli E.A."/>
            <person name="Ribeiro T.G."/>
            <person name="Peixe L."/>
        </authorList>
    </citation>
    <scope>NUCLEOTIDE SEQUENCE</scope>
    <source>
        <strain evidence="4">C8Ua_172</strain>
    </source>
</reference>